<keyword evidence="2 11" id="KW-0436">Ligase</keyword>
<dbReference type="Proteomes" id="UP001240777">
    <property type="component" value="Unassembled WGS sequence"/>
</dbReference>
<gene>
    <name evidence="11 13" type="primary">queC</name>
    <name evidence="12" type="ORF">Q5I04_05215</name>
    <name evidence="13" type="ORF">Q5I06_05685</name>
</gene>
<comment type="pathway">
    <text evidence="1 11">Purine metabolism; 7-cyano-7-deazaguanine biosynthesis.</text>
</comment>
<dbReference type="Proteomes" id="UP001177258">
    <property type="component" value="Unassembled WGS sequence"/>
</dbReference>
<dbReference type="Gene3D" id="3.40.50.620">
    <property type="entry name" value="HUPs"/>
    <property type="match status" value="1"/>
</dbReference>
<evidence type="ECO:0000256" key="7">
    <source>
        <dbReference type="ARBA" id="ARBA00022840"/>
    </source>
</evidence>
<dbReference type="Pfam" id="PF06508">
    <property type="entry name" value="QueC"/>
    <property type="match status" value="1"/>
</dbReference>
<sequence>MQKKCVVSFSGGQDSTTTAAWAKTQFEQVILLGFDYNQKHKIELTQAKIIAQKLNLPLHIIKIDFLDSIVESALLSSSTQAVNDTHQSNKTLPASFVPNRNALFITIVHSFAQKIGAENIALGVSEQDYSGYPDCRDYFIKNIELTLNLGSESNIKIHTPLMKTTKAQEFNLAKELGVLDIIIKDTHTCYNGNREILYDWGYGCGECNACILRKNAYEEFIKKYQKIQ</sequence>
<comment type="similarity">
    <text evidence="8 11">Belongs to the QueC family.</text>
</comment>
<dbReference type="EC" id="6.3.4.20" evidence="9 11"/>
<evidence type="ECO:0000256" key="1">
    <source>
        <dbReference type="ARBA" id="ARBA00005061"/>
    </source>
</evidence>
<protein>
    <recommendedName>
        <fullName evidence="9 11">7-cyano-7-deazaguanine synthase</fullName>
        <ecNumber evidence="9 11">6.3.4.20</ecNumber>
    </recommendedName>
    <alternativeName>
        <fullName evidence="11">7-cyano-7-carbaguanine synthase</fullName>
    </alternativeName>
    <alternativeName>
        <fullName evidence="11">PreQ(0) synthase</fullName>
    </alternativeName>
    <alternativeName>
        <fullName evidence="11">Queuosine biosynthesis protein QueC</fullName>
    </alternativeName>
</protein>
<organism evidence="13 14">
    <name type="scientific">Helicobacter cappadocius</name>
    <dbReference type="NCBI Taxonomy" id="3063998"/>
    <lineage>
        <taxon>Bacteria</taxon>
        <taxon>Pseudomonadati</taxon>
        <taxon>Campylobacterota</taxon>
        <taxon>Epsilonproteobacteria</taxon>
        <taxon>Campylobacterales</taxon>
        <taxon>Helicobacteraceae</taxon>
        <taxon>Helicobacter</taxon>
    </lineage>
</organism>
<evidence type="ECO:0000256" key="9">
    <source>
        <dbReference type="ARBA" id="ARBA00039149"/>
    </source>
</evidence>
<evidence type="ECO:0000256" key="8">
    <source>
        <dbReference type="ARBA" id="ARBA00037993"/>
    </source>
</evidence>
<dbReference type="NCBIfam" id="TIGR00364">
    <property type="entry name" value="7-cyano-7-deazaguanine synthase QueC"/>
    <property type="match status" value="1"/>
</dbReference>
<keyword evidence="3 11" id="KW-0479">Metal-binding</keyword>
<keyword evidence="5 11" id="KW-0671">Queuosine biosynthesis</keyword>
<feature type="binding site" evidence="11">
    <location>
        <position position="189"/>
    </location>
    <ligand>
        <name>Zn(2+)</name>
        <dbReference type="ChEBI" id="CHEBI:29105"/>
    </ligand>
</feature>
<evidence type="ECO:0000256" key="4">
    <source>
        <dbReference type="ARBA" id="ARBA00022741"/>
    </source>
</evidence>
<dbReference type="GO" id="GO:0008270">
    <property type="term" value="F:zinc ion binding"/>
    <property type="evidence" value="ECO:0007669"/>
    <property type="project" value="UniProtKB-UniRule"/>
</dbReference>
<evidence type="ECO:0000313" key="13">
    <source>
        <dbReference type="EMBL" id="MDP2539261.1"/>
    </source>
</evidence>
<dbReference type="EMBL" id="JAUPEV010000007">
    <property type="protein sequence ID" value="MDO7253309.1"/>
    <property type="molecule type" value="Genomic_DNA"/>
</dbReference>
<dbReference type="InterPro" id="IPR018317">
    <property type="entry name" value="QueC"/>
</dbReference>
<dbReference type="AlphaFoldDB" id="A0AA90PQU6"/>
<comment type="catalytic activity">
    <reaction evidence="10 11">
        <text>7-carboxy-7-carbaguanine + NH4(+) + 2 ATP = 7-cyano-7-carbaguanine + 2 AMP + 2 diphosphate + 2 H(+)</text>
        <dbReference type="Rhea" id="RHEA:27982"/>
        <dbReference type="ChEBI" id="CHEBI:15378"/>
        <dbReference type="ChEBI" id="CHEBI:28938"/>
        <dbReference type="ChEBI" id="CHEBI:30616"/>
        <dbReference type="ChEBI" id="CHEBI:33019"/>
        <dbReference type="ChEBI" id="CHEBI:45075"/>
        <dbReference type="ChEBI" id="CHEBI:61036"/>
        <dbReference type="ChEBI" id="CHEBI:456215"/>
        <dbReference type="EC" id="6.3.4.20"/>
    </reaction>
</comment>
<evidence type="ECO:0000256" key="3">
    <source>
        <dbReference type="ARBA" id="ARBA00022723"/>
    </source>
</evidence>
<dbReference type="GO" id="GO:0005524">
    <property type="term" value="F:ATP binding"/>
    <property type="evidence" value="ECO:0007669"/>
    <property type="project" value="UniProtKB-UniRule"/>
</dbReference>
<name>A0AA90PQU6_9HELI</name>
<feature type="binding site" evidence="11">
    <location>
        <position position="210"/>
    </location>
    <ligand>
        <name>Zn(2+)</name>
        <dbReference type="ChEBI" id="CHEBI:29105"/>
    </ligand>
</feature>
<evidence type="ECO:0000313" key="15">
    <source>
        <dbReference type="Proteomes" id="UP001240777"/>
    </source>
</evidence>
<keyword evidence="6 11" id="KW-0862">Zinc</keyword>
<feature type="binding site" evidence="11">
    <location>
        <position position="207"/>
    </location>
    <ligand>
        <name>Zn(2+)</name>
        <dbReference type="ChEBI" id="CHEBI:29105"/>
    </ligand>
</feature>
<dbReference type="GO" id="GO:0008616">
    <property type="term" value="P:tRNA queuosine(34) biosynthetic process"/>
    <property type="evidence" value="ECO:0007669"/>
    <property type="project" value="UniProtKB-UniRule"/>
</dbReference>
<comment type="caution">
    <text evidence="13">The sequence shown here is derived from an EMBL/GenBank/DDBJ whole genome shotgun (WGS) entry which is preliminary data.</text>
</comment>
<dbReference type="GO" id="GO:0016879">
    <property type="term" value="F:ligase activity, forming carbon-nitrogen bonds"/>
    <property type="evidence" value="ECO:0007669"/>
    <property type="project" value="UniProtKB-UniRule"/>
</dbReference>
<reference evidence="12 14" key="3">
    <citation type="journal article" date="2024" name="Syst. Appl. Microbiol.">
        <title>Helicobacter cappadocius sp. nov., from lizards: The first psychrotrophic Helicobacter species.</title>
        <authorList>
            <person name="Aydin F."/>
            <person name="Tarhane S."/>
            <person name="Karakaya E."/>
            <person name="Abay S."/>
            <person name="Kayman T."/>
            <person name="Guran O."/>
            <person name="Bozkurt E."/>
            <person name="Uzum N."/>
            <person name="Avci A."/>
            <person name="Olgun K."/>
            <person name="Jablonski D."/>
            <person name="Guran C."/>
            <person name="Burcin Saticioglu I."/>
        </authorList>
    </citation>
    <scope>NUCLEOTIDE SEQUENCE [LARGE SCALE GENOMIC DNA]</scope>
    <source>
        <strain evidence="12">Faydin-H75</strain>
        <strain evidence="14">faydin-H76</strain>
    </source>
</reference>
<accession>A0AA90PQU6</accession>
<feature type="binding site" evidence="11">
    <location>
        <position position="204"/>
    </location>
    <ligand>
        <name>Zn(2+)</name>
        <dbReference type="ChEBI" id="CHEBI:29105"/>
    </ligand>
</feature>
<keyword evidence="7 11" id="KW-0067">ATP-binding</keyword>
<reference evidence="13 15" key="1">
    <citation type="submission" date="2023-07" db="EMBL/GenBank/DDBJ databases">
        <title>Unpublished Manusciprt.</title>
        <authorList>
            <person name="Aydin F."/>
            <person name="Tarhane S."/>
            <person name="Saticioglu I.B."/>
            <person name="Karakaya E."/>
            <person name="Abay S."/>
            <person name="Guran O."/>
            <person name="Bozkurt E."/>
            <person name="Uzum N."/>
            <person name="Olgun K."/>
            <person name="Jablonski D."/>
        </authorList>
    </citation>
    <scope>NUCLEOTIDE SEQUENCE</scope>
    <source>
        <strain evidence="15">faydin-H75</strain>
        <strain evidence="13">Faydin-H76</strain>
    </source>
</reference>
<dbReference type="InterPro" id="IPR014729">
    <property type="entry name" value="Rossmann-like_a/b/a_fold"/>
</dbReference>
<keyword evidence="15" id="KW-1185">Reference proteome</keyword>
<dbReference type="RefSeq" id="WP_305517158.1">
    <property type="nucleotide sequence ID" value="NZ_JAUPEV010000007.1"/>
</dbReference>
<dbReference type="PANTHER" id="PTHR42914">
    <property type="entry name" value="7-CYANO-7-DEAZAGUANINE SYNTHASE"/>
    <property type="match status" value="1"/>
</dbReference>
<reference evidence="12" key="2">
    <citation type="submission" date="2023-07" db="EMBL/GenBank/DDBJ databases">
        <authorList>
            <person name="Aydin F."/>
            <person name="Tarhane S."/>
            <person name="Saticioglu I.B."/>
            <person name="Karakaya E."/>
            <person name="Abay S."/>
            <person name="Guran O."/>
            <person name="Bozkurt E."/>
            <person name="Uzum N."/>
            <person name="Olgun K."/>
            <person name="Jablonski D."/>
        </authorList>
    </citation>
    <scope>NUCLEOTIDE SEQUENCE</scope>
    <source>
        <strain evidence="12">Faydin-H75</strain>
    </source>
</reference>
<proteinExistence type="inferred from homology"/>
<evidence type="ECO:0000256" key="11">
    <source>
        <dbReference type="HAMAP-Rule" id="MF_01633"/>
    </source>
</evidence>
<dbReference type="PIRSF" id="PIRSF006293">
    <property type="entry name" value="ExsB"/>
    <property type="match status" value="1"/>
</dbReference>
<evidence type="ECO:0000256" key="10">
    <source>
        <dbReference type="ARBA" id="ARBA00047890"/>
    </source>
</evidence>
<evidence type="ECO:0000256" key="2">
    <source>
        <dbReference type="ARBA" id="ARBA00022598"/>
    </source>
</evidence>
<dbReference type="HAMAP" id="MF_01633">
    <property type="entry name" value="QueC"/>
    <property type="match status" value="1"/>
</dbReference>
<dbReference type="PANTHER" id="PTHR42914:SF1">
    <property type="entry name" value="7-CYANO-7-DEAZAGUANINE SYNTHASE"/>
    <property type="match status" value="1"/>
</dbReference>
<evidence type="ECO:0000256" key="5">
    <source>
        <dbReference type="ARBA" id="ARBA00022785"/>
    </source>
</evidence>
<evidence type="ECO:0000256" key="6">
    <source>
        <dbReference type="ARBA" id="ARBA00022833"/>
    </source>
</evidence>
<comment type="cofactor">
    <cofactor evidence="11">
        <name>Zn(2+)</name>
        <dbReference type="ChEBI" id="CHEBI:29105"/>
    </cofactor>
    <text evidence="11">Binds 1 zinc ion per subunit.</text>
</comment>
<evidence type="ECO:0000313" key="12">
    <source>
        <dbReference type="EMBL" id="MDO7253309.1"/>
    </source>
</evidence>
<dbReference type="CDD" id="cd01995">
    <property type="entry name" value="QueC-like"/>
    <property type="match status" value="1"/>
</dbReference>
<comment type="function">
    <text evidence="11">Catalyzes the ATP-dependent conversion of 7-carboxy-7-deazaguanine (CDG) to 7-cyano-7-deazaguanine (preQ(0)).</text>
</comment>
<dbReference type="EMBL" id="JAUYZK010000007">
    <property type="protein sequence ID" value="MDP2539261.1"/>
    <property type="molecule type" value="Genomic_DNA"/>
</dbReference>
<keyword evidence="4 11" id="KW-0547">Nucleotide-binding</keyword>
<evidence type="ECO:0000313" key="14">
    <source>
        <dbReference type="Proteomes" id="UP001177258"/>
    </source>
</evidence>
<feature type="binding site" evidence="11">
    <location>
        <begin position="9"/>
        <end position="19"/>
    </location>
    <ligand>
        <name>ATP</name>
        <dbReference type="ChEBI" id="CHEBI:30616"/>
    </ligand>
</feature>
<dbReference type="SUPFAM" id="SSF52402">
    <property type="entry name" value="Adenine nucleotide alpha hydrolases-like"/>
    <property type="match status" value="1"/>
</dbReference>